<dbReference type="AlphaFoldDB" id="X1PFK1"/>
<reference evidence="1" key="1">
    <citation type="journal article" date="2014" name="Front. Microbiol.">
        <title>High frequency of phylogenetically diverse reductive dehalogenase-homologous genes in deep subseafloor sedimentary metagenomes.</title>
        <authorList>
            <person name="Kawai M."/>
            <person name="Futagami T."/>
            <person name="Toyoda A."/>
            <person name="Takaki Y."/>
            <person name="Nishi S."/>
            <person name="Hori S."/>
            <person name="Arai W."/>
            <person name="Tsubouchi T."/>
            <person name="Morono Y."/>
            <person name="Uchiyama I."/>
            <person name="Ito T."/>
            <person name="Fujiyama A."/>
            <person name="Inagaki F."/>
            <person name="Takami H."/>
        </authorList>
    </citation>
    <scope>NUCLEOTIDE SEQUENCE</scope>
    <source>
        <strain evidence="1">Expedition CK06-06</strain>
    </source>
</reference>
<evidence type="ECO:0000313" key="1">
    <source>
        <dbReference type="EMBL" id="GAI37810.1"/>
    </source>
</evidence>
<dbReference type="EMBL" id="BARV01024848">
    <property type="protein sequence ID" value="GAI37810.1"/>
    <property type="molecule type" value="Genomic_DNA"/>
</dbReference>
<name>X1PFK1_9ZZZZ</name>
<protein>
    <submittedName>
        <fullName evidence="1">Uncharacterized protein</fullName>
    </submittedName>
</protein>
<accession>X1PFK1</accession>
<comment type="caution">
    <text evidence="1">The sequence shown here is derived from an EMBL/GenBank/DDBJ whole genome shotgun (WGS) entry which is preliminary data.</text>
</comment>
<feature type="non-terminal residue" evidence="1">
    <location>
        <position position="1"/>
    </location>
</feature>
<organism evidence="1">
    <name type="scientific">marine sediment metagenome</name>
    <dbReference type="NCBI Taxonomy" id="412755"/>
    <lineage>
        <taxon>unclassified sequences</taxon>
        <taxon>metagenomes</taxon>
        <taxon>ecological metagenomes</taxon>
    </lineage>
</organism>
<gene>
    <name evidence="1" type="ORF">S06H3_40476</name>
</gene>
<sequence>PVSLGLSVNPQIFELDVFPGEKHPKRINVGNLSEVAIPITVRVTDFTAAEDSGEMLFDESSQDPSFASRKWFEIENPNFILEPKETKKVHFTIEVPENAEPGGHYAVMLFEPRLPSFYSNLPVDLCGQINSSFIITQNCLVRPVENSNLLFYYILSPKISKRVSS</sequence>
<proteinExistence type="predicted"/>